<dbReference type="EMBL" id="FNFC01000008">
    <property type="protein sequence ID" value="SDJ71808.1"/>
    <property type="molecule type" value="Genomic_DNA"/>
</dbReference>
<dbReference type="AlphaFoldDB" id="A0A1G8W0G6"/>
<dbReference type="STRING" id="890420.SAMN05216226_1084"/>
<name>A0A1G8W0G6_9EURY</name>
<evidence type="ECO:0000313" key="2">
    <source>
        <dbReference type="Proteomes" id="UP000198856"/>
    </source>
</evidence>
<dbReference type="Gene3D" id="2.20.28.160">
    <property type="match status" value="1"/>
</dbReference>
<accession>A0A1G8W0G6</accession>
<reference evidence="1 2" key="1">
    <citation type="submission" date="2016-10" db="EMBL/GenBank/DDBJ databases">
        <authorList>
            <person name="de Groot N.N."/>
        </authorList>
    </citation>
    <scope>NUCLEOTIDE SEQUENCE [LARGE SCALE GENOMIC DNA]</scope>
    <source>
        <strain evidence="1 2">IBRC-M10015</strain>
    </source>
</reference>
<organism evidence="1 2">
    <name type="scientific">Halovenus aranensis</name>
    <dbReference type="NCBI Taxonomy" id="890420"/>
    <lineage>
        <taxon>Archaea</taxon>
        <taxon>Methanobacteriati</taxon>
        <taxon>Methanobacteriota</taxon>
        <taxon>Stenosarchaea group</taxon>
        <taxon>Halobacteria</taxon>
        <taxon>Halobacteriales</taxon>
        <taxon>Haloarculaceae</taxon>
        <taxon>Halovenus</taxon>
    </lineage>
</organism>
<proteinExistence type="predicted"/>
<evidence type="ECO:0000313" key="1">
    <source>
        <dbReference type="EMBL" id="SDJ71808.1"/>
    </source>
</evidence>
<keyword evidence="2" id="KW-1185">Reference proteome</keyword>
<dbReference type="Proteomes" id="UP000198856">
    <property type="component" value="Unassembled WGS sequence"/>
</dbReference>
<protein>
    <submittedName>
        <fullName evidence="1">Uncharacterized protein</fullName>
    </submittedName>
</protein>
<sequence length="52" mass="5678">MVTCPDCGETVASFEEHSIPNNGDTKDDYSEIEAAVCPECEALWEVLEVTEA</sequence>
<gene>
    <name evidence="1" type="ORF">SAMN05216226_1084</name>
</gene>